<dbReference type="RefSeq" id="WP_120063458.1">
    <property type="nucleotide sequence ID" value="NZ_QZWH01000006.1"/>
</dbReference>
<protein>
    <submittedName>
        <fullName evidence="1">Uncharacterized protein</fullName>
    </submittedName>
</protein>
<accession>A0A3A5K2P1</accession>
<dbReference type="Proteomes" id="UP000276295">
    <property type="component" value="Unassembled WGS sequence"/>
</dbReference>
<gene>
    <name evidence="1" type="ORF">D6029_03630</name>
</gene>
<dbReference type="EMBL" id="QZWH01000006">
    <property type="protein sequence ID" value="RJT26889.1"/>
    <property type="molecule type" value="Genomic_DNA"/>
</dbReference>
<evidence type="ECO:0000313" key="2">
    <source>
        <dbReference type="Proteomes" id="UP000276295"/>
    </source>
</evidence>
<dbReference type="AlphaFoldDB" id="A0A3A5K2P1"/>
<name>A0A3A5K2P1_9ENTR</name>
<evidence type="ECO:0000313" key="1">
    <source>
        <dbReference type="EMBL" id="RJT26889.1"/>
    </source>
</evidence>
<dbReference type="OrthoDB" id="6628695at2"/>
<sequence>MIAEFSAALTALKETTGLVKVISDAKTDAEIKAATFELQNKLLAIQSDCFILGDAIRSRDEEVMLLKAKVAEFEEFKSQTEGYVLNNLESGTFVYSKKQIVGDTETTVHLCPQCFTKKVISILQPTGEPAYNSHTNKYYFQSRCHSCTSLFPMNVSAYKPVW</sequence>
<keyword evidence="2" id="KW-1185">Reference proteome</keyword>
<reference evidence="1 2" key="1">
    <citation type="submission" date="2018-09" db="EMBL/GenBank/DDBJ databases">
        <title>Draft genome sequence of Buttiauxella izardii CCUG 35510T.</title>
        <authorList>
            <person name="Salva-Serra F."/>
            <person name="Marathe N."/>
            <person name="Moore E."/>
            <person name="Stadler-Svensson L."/>
            <person name="Engstrom-Jakobsson H."/>
        </authorList>
    </citation>
    <scope>NUCLEOTIDE SEQUENCE [LARGE SCALE GENOMIC DNA]</scope>
    <source>
        <strain evidence="1 2">CCUG 35510</strain>
    </source>
</reference>
<organism evidence="1 2">
    <name type="scientific">Buttiauxella izardii</name>
    <dbReference type="NCBI Taxonomy" id="82991"/>
    <lineage>
        <taxon>Bacteria</taxon>
        <taxon>Pseudomonadati</taxon>
        <taxon>Pseudomonadota</taxon>
        <taxon>Gammaproteobacteria</taxon>
        <taxon>Enterobacterales</taxon>
        <taxon>Enterobacteriaceae</taxon>
        <taxon>Buttiauxella</taxon>
    </lineage>
</organism>
<proteinExistence type="predicted"/>
<comment type="caution">
    <text evidence="1">The sequence shown here is derived from an EMBL/GenBank/DDBJ whole genome shotgun (WGS) entry which is preliminary data.</text>
</comment>